<protein>
    <submittedName>
        <fullName evidence="2">DUF459 domain-containing protein</fullName>
    </submittedName>
</protein>
<dbReference type="InterPro" id="IPR007407">
    <property type="entry name" value="DUF459"/>
</dbReference>
<dbReference type="RefSeq" id="WP_261615213.1">
    <property type="nucleotide sequence ID" value="NZ_JALIDZ010000003.1"/>
</dbReference>
<dbReference type="SUPFAM" id="SSF52266">
    <property type="entry name" value="SGNH hydrolase"/>
    <property type="match status" value="1"/>
</dbReference>
<evidence type="ECO:0000313" key="3">
    <source>
        <dbReference type="Proteomes" id="UP001320898"/>
    </source>
</evidence>
<dbReference type="EMBL" id="JALIDZ010000003">
    <property type="protein sequence ID" value="MCT8971638.1"/>
    <property type="molecule type" value="Genomic_DNA"/>
</dbReference>
<proteinExistence type="predicted"/>
<name>A0AAW5QZ01_9HYPH</name>
<dbReference type="Pfam" id="PF04311">
    <property type="entry name" value="DUF459"/>
    <property type="match status" value="1"/>
</dbReference>
<evidence type="ECO:0000256" key="1">
    <source>
        <dbReference type="SAM" id="MobiDB-lite"/>
    </source>
</evidence>
<dbReference type="InterPro" id="IPR036514">
    <property type="entry name" value="SGNH_hydro_sf"/>
</dbReference>
<evidence type="ECO:0000313" key="2">
    <source>
        <dbReference type="EMBL" id="MCT8971638.1"/>
    </source>
</evidence>
<accession>A0AAW5QZ01</accession>
<sequence>MAKVLAMLRSVPRLILVLALVMATVSLAVPVTAYAQGSTVAQQRKDPISSFFNSLFGGLTRRSQPARQIRTPQKNVGSSRSGAVVRKREPAVVAVEKAEDAKRVVVFGDFFADGLEAGLKEAFLESSSVIVDGQNEASSGLVRDDHFNWPAFLSGWLADPEKTTDLAVIMIGANDRQNLSDESGEHQARSERWRELYAERIDAIIELFDDRGVPLYWVSLPPVASGRLNQDYAYFNELYRERAYRHGIQFVDIWNSFVDEAGNYTATGPDINGERRQLRAEDGLHFTSAGNRKLAHFVAREIRRDFGREGGLFLALPQGATGPQPFMPSDEQLRTGVGEVVALTGAQGGLGTTLAGGPDPTPEAPRDSAYRQILLEGELPETSPGRSDDFSWPRKSVPLPTAVIPQSSDPLVEAVPGEETVDGS</sequence>
<dbReference type="InterPro" id="IPR051532">
    <property type="entry name" value="Ester_Hydrolysis_Enzymes"/>
</dbReference>
<organism evidence="2 3">
    <name type="scientific">Microbaculum marinisediminis</name>
    <dbReference type="NCBI Taxonomy" id="2931392"/>
    <lineage>
        <taxon>Bacteria</taxon>
        <taxon>Pseudomonadati</taxon>
        <taxon>Pseudomonadota</taxon>
        <taxon>Alphaproteobacteria</taxon>
        <taxon>Hyphomicrobiales</taxon>
        <taxon>Tepidamorphaceae</taxon>
        <taxon>Microbaculum</taxon>
    </lineage>
</organism>
<dbReference type="Proteomes" id="UP001320898">
    <property type="component" value="Unassembled WGS sequence"/>
</dbReference>
<reference evidence="2 3" key="1">
    <citation type="submission" date="2022-04" db="EMBL/GenBank/DDBJ databases">
        <authorList>
            <person name="Ye Y.-Q."/>
            <person name="Du Z.-J."/>
        </authorList>
    </citation>
    <scope>NUCLEOTIDE SEQUENCE [LARGE SCALE GENOMIC DNA]</scope>
    <source>
        <strain evidence="2 3">A6E488</strain>
    </source>
</reference>
<keyword evidence="3" id="KW-1185">Reference proteome</keyword>
<comment type="caution">
    <text evidence="2">The sequence shown here is derived from an EMBL/GenBank/DDBJ whole genome shotgun (WGS) entry which is preliminary data.</text>
</comment>
<dbReference type="Gene3D" id="3.40.50.1110">
    <property type="entry name" value="SGNH hydrolase"/>
    <property type="match status" value="1"/>
</dbReference>
<gene>
    <name evidence="2" type="ORF">MUB46_07205</name>
</gene>
<feature type="region of interest" description="Disordered" evidence="1">
    <location>
        <begin position="377"/>
        <end position="424"/>
    </location>
</feature>
<dbReference type="CDD" id="cd01829">
    <property type="entry name" value="SGNH_hydrolase_peri2"/>
    <property type="match status" value="1"/>
</dbReference>
<dbReference type="GO" id="GO:0004622">
    <property type="term" value="F:phosphatidylcholine lysophospholipase activity"/>
    <property type="evidence" value="ECO:0007669"/>
    <property type="project" value="TreeGrafter"/>
</dbReference>
<dbReference type="PANTHER" id="PTHR30383">
    <property type="entry name" value="THIOESTERASE 1/PROTEASE 1/LYSOPHOSPHOLIPASE L1"/>
    <property type="match status" value="1"/>
</dbReference>
<dbReference type="PANTHER" id="PTHR30383:SF26">
    <property type="entry name" value="SGNH HYDROLASE-TYPE ESTERASE DOMAIN-CONTAINING PROTEIN"/>
    <property type="match status" value="1"/>
</dbReference>
<dbReference type="AlphaFoldDB" id="A0AAW5QZ01"/>